<reference evidence="2" key="1">
    <citation type="journal article" date="2020" name="Nat. Commun.">
        <title>Large-scale genome sequencing of mycorrhizal fungi provides insights into the early evolution of symbiotic traits.</title>
        <authorList>
            <person name="Miyauchi S."/>
            <person name="Kiss E."/>
            <person name="Kuo A."/>
            <person name="Drula E."/>
            <person name="Kohler A."/>
            <person name="Sanchez-Garcia M."/>
            <person name="Morin E."/>
            <person name="Andreopoulos B."/>
            <person name="Barry K.W."/>
            <person name="Bonito G."/>
            <person name="Buee M."/>
            <person name="Carver A."/>
            <person name="Chen C."/>
            <person name="Cichocki N."/>
            <person name="Clum A."/>
            <person name="Culley D."/>
            <person name="Crous P.W."/>
            <person name="Fauchery L."/>
            <person name="Girlanda M."/>
            <person name="Hayes R.D."/>
            <person name="Keri Z."/>
            <person name="LaButti K."/>
            <person name="Lipzen A."/>
            <person name="Lombard V."/>
            <person name="Magnuson J."/>
            <person name="Maillard F."/>
            <person name="Murat C."/>
            <person name="Nolan M."/>
            <person name="Ohm R.A."/>
            <person name="Pangilinan J."/>
            <person name="Pereira M.F."/>
            <person name="Perotto S."/>
            <person name="Peter M."/>
            <person name="Pfister S."/>
            <person name="Riley R."/>
            <person name="Sitrit Y."/>
            <person name="Stielow J.B."/>
            <person name="Szollosi G."/>
            <person name="Zifcakova L."/>
            <person name="Stursova M."/>
            <person name="Spatafora J.W."/>
            <person name="Tedersoo L."/>
            <person name="Vaario L.M."/>
            <person name="Yamada A."/>
            <person name="Yan M."/>
            <person name="Wang P."/>
            <person name="Xu J."/>
            <person name="Bruns T."/>
            <person name="Baldrian P."/>
            <person name="Vilgalys R."/>
            <person name="Dunand C."/>
            <person name="Henrissat B."/>
            <person name="Grigoriev I.V."/>
            <person name="Hibbett D."/>
            <person name="Nagy L.G."/>
            <person name="Martin F.M."/>
        </authorList>
    </citation>
    <scope>NUCLEOTIDE SEQUENCE</scope>
    <source>
        <strain evidence="2">UH-Tt-Lm1</strain>
    </source>
</reference>
<gene>
    <name evidence="2" type="ORF">BJ322DRAFT_1021081</name>
</gene>
<keyword evidence="3" id="KW-1185">Reference proteome</keyword>
<comment type="caution">
    <text evidence="2">The sequence shown here is derived from an EMBL/GenBank/DDBJ whole genome shotgun (WGS) entry which is preliminary data.</text>
</comment>
<protein>
    <submittedName>
        <fullName evidence="2">Uncharacterized protein</fullName>
    </submittedName>
</protein>
<reference evidence="2" key="2">
    <citation type="submission" date="2020-11" db="EMBL/GenBank/DDBJ databases">
        <authorList>
            <consortium name="DOE Joint Genome Institute"/>
            <person name="Kuo A."/>
            <person name="Miyauchi S."/>
            <person name="Kiss E."/>
            <person name="Drula E."/>
            <person name="Kohler A."/>
            <person name="Sanchez-Garcia M."/>
            <person name="Andreopoulos B."/>
            <person name="Barry K.W."/>
            <person name="Bonito G."/>
            <person name="Buee M."/>
            <person name="Carver A."/>
            <person name="Chen C."/>
            <person name="Cichocki N."/>
            <person name="Clum A."/>
            <person name="Culley D."/>
            <person name="Crous P.W."/>
            <person name="Fauchery L."/>
            <person name="Girlanda M."/>
            <person name="Hayes R."/>
            <person name="Keri Z."/>
            <person name="Labutti K."/>
            <person name="Lipzen A."/>
            <person name="Lombard V."/>
            <person name="Magnuson J."/>
            <person name="Maillard F."/>
            <person name="Morin E."/>
            <person name="Murat C."/>
            <person name="Nolan M."/>
            <person name="Ohm R."/>
            <person name="Pangilinan J."/>
            <person name="Pereira M."/>
            <person name="Perotto S."/>
            <person name="Peter M."/>
            <person name="Riley R."/>
            <person name="Sitrit Y."/>
            <person name="Stielow B."/>
            <person name="Szollosi G."/>
            <person name="Zifcakova L."/>
            <person name="Stursova M."/>
            <person name="Spatafora J.W."/>
            <person name="Tedersoo L."/>
            <person name="Vaario L.-M."/>
            <person name="Yamada A."/>
            <person name="Yan M."/>
            <person name="Wang P."/>
            <person name="Xu J."/>
            <person name="Bruns T."/>
            <person name="Baldrian P."/>
            <person name="Vilgalys R."/>
            <person name="Henrissat B."/>
            <person name="Grigoriev I.V."/>
            <person name="Hibbett D."/>
            <person name="Nagy L.G."/>
            <person name="Martin F.M."/>
        </authorList>
    </citation>
    <scope>NUCLEOTIDE SEQUENCE</scope>
    <source>
        <strain evidence="2">UH-Tt-Lm1</strain>
    </source>
</reference>
<dbReference type="EMBL" id="WIUZ02000008">
    <property type="protein sequence ID" value="KAF9784295.1"/>
    <property type="molecule type" value="Genomic_DNA"/>
</dbReference>
<dbReference type="AlphaFoldDB" id="A0A9P6HEN1"/>
<name>A0A9P6HEN1_9AGAM</name>
<evidence type="ECO:0000256" key="1">
    <source>
        <dbReference type="SAM" id="MobiDB-lite"/>
    </source>
</evidence>
<feature type="compositionally biased region" description="Polar residues" evidence="1">
    <location>
        <begin position="95"/>
        <end position="110"/>
    </location>
</feature>
<dbReference type="Proteomes" id="UP000736335">
    <property type="component" value="Unassembled WGS sequence"/>
</dbReference>
<organism evidence="2 3">
    <name type="scientific">Thelephora terrestris</name>
    <dbReference type="NCBI Taxonomy" id="56493"/>
    <lineage>
        <taxon>Eukaryota</taxon>
        <taxon>Fungi</taxon>
        <taxon>Dikarya</taxon>
        <taxon>Basidiomycota</taxon>
        <taxon>Agaricomycotina</taxon>
        <taxon>Agaricomycetes</taxon>
        <taxon>Thelephorales</taxon>
        <taxon>Thelephoraceae</taxon>
        <taxon>Thelephora</taxon>
    </lineage>
</organism>
<accession>A0A9P6HEN1</accession>
<proteinExistence type="predicted"/>
<evidence type="ECO:0000313" key="2">
    <source>
        <dbReference type="EMBL" id="KAF9784295.1"/>
    </source>
</evidence>
<feature type="region of interest" description="Disordered" evidence="1">
    <location>
        <begin position="91"/>
        <end position="110"/>
    </location>
</feature>
<evidence type="ECO:0000313" key="3">
    <source>
        <dbReference type="Proteomes" id="UP000736335"/>
    </source>
</evidence>
<sequence>MSPCPDANEVESSLVSLTSTDLRLQDFQDVDVEEGVWCVPEALWLQRSWGISATGPVKLEAGNEREAKLKNSFKIENELVDERKDITATAAEQGLNAQIETPTGDESASG</sequence>